<keyword evidence="2" id="KW-0732">Signal</keyword>
<feature type="compositionally biased region" description="Low complexity" evidence="1">
    <location>
        <begin position="132"/>
        <end position="145"/>
    </location>
</feature>
<evidence type="ECO:0000256" key="2">
    <source>
        <dbReference type="SAM" id="SignalP"/>
    </source>
</evidence>
<evidence type="ECO:0000256" key="1">
    <source>
        <dbReference type="SAM" id="MobiDB-lite"/>
    </source>
</evidence>
<accession>A0A9P6MZ21</accession>
<organism evidence="3 4">
    <name type="scientific">Entomortierella chlamydospora</name>
    <dbReference type="NCBI Taxonomy" id="101097"/>
    <lineage>
        <taxon>Eukaryota</taxon>
        <taxon>Fungi</taxon>
        <taxon>Fungi incertae sedis</taxon>
        <taxon>Mucoromycota</taxon>
        <taxon>Mortierellomycotina</taxon>
        <taxon>Mortierellomycetes</taxon>
        <taxon>Mortierellales</taxon>
        <taxon>Mortierellaceae</taxon>
        <taxon>Entomortierella</taxon>
    </lineage>
</organism>
<dbReference type="Proteomes" id="UP000703661">
    <property type="component" value="Unassembled WGS sequence"/>
</dbReference>
<evidence type="ECO:0000313" key="3">
    <source>
        <dbReference type="EMBL" id="KAG0019268.1"/>
    </source>
</evidence>
<comment type="caution">
    <text evidence="3">The sequence shown here is derived from an EMBL/GenBank/DDBJ whole genome shotgun (WGS) entry which is preliminary data.</text>
</comment>
<feature type="compositionally biased region" description="Polar residues" evidence="1">
    <location>
        <begin position="121"/>
        <end position="131"/>
    </location>
</feature>
<evidence type="ECO:0000313" key="4">
    <source>
        <dbReference type="Proteomes" id="UP000703661"/>
    </source>
</evidence>
<feature type="compositionally biased region" description="Low complexity" evidence="1">
    <location>
        <begin position="107"/>
        <end position="120"/>
    </location>
</feature>
<feature type="signal peptide" evidence="2">
    <location>
        <begin position="1"/>
        <end position="20"/>
    </location>
</feature>
<gene>
    <name evidence="3" type="ORF">BGZ80_006048</name>
</gene>
<dbReference type="OrthoDB" id="2414727at2759"/>
<dbReference type="EMBL" id="JAAAID010000299">
    <property type="protein sequence ID" value="KAG0019268.1"/>
    <property type="molecule type" value="Genomic_DNA"/>
</dbReference>
<feature type="region of interest" description="Disordered" evidence="1">
    <location>
        <begin position="106"/>
        <end position="146"/>
    </location>
</feature>
<protein>
    <recommendedName>
        <fullName evidence="5">Extracellular membrane protein CFEM domain-containing protein</fullName>
    </recommendedName>
</protein>
<sequence length="173" mass="17635">MKFTVLPVAALAFLVSTVVAQTNSTNGETCEECLQSSLLSLPLCKGLNITIGDFNPGESPAFVVCLCSSMNGTWIDACQATTLCGPDILQFKASYQSDMEQAGLQCNGTTPTFNPGPTATVDPTTPLGSNPTSTAGSSGGKTSSGVKDAVPSAMFKEVMGVVAIVMAIGASLI</sequence>
<keyword evidence="4" id="KW-1185">Reference proteome</keyword>
<evidence type="ECO:0008006" key="5">
    <source>
        <dbReference type="Google" id="ProtNLM"/>
    </source>
</evidence>
<reference evidence="3" key="1">
    <citation type="journal article" date="2020" name="Fungal Divers.">
        <title>Resolving the Mortierellaceae phylogeny through synthesis of multi-gene phylogenetics and phylogenomics.</title>
        <authorList>
            <person name="Vandepol N."/>
            <person name="Liber J."/>
            <person name="Desiro A."/>
            <person name="Na H."/>
            <person name="Kennedy M."/>
            <person name="Barry K."/>
            <person name="Grigoriev I.V."/>
            <person name="Miller A.N."/>
            <person name="O'Donnell K."/>
            <person name="Stajich J.E."/>
            <person name="Bonito G."/>
        </authorList>
    </citation>
    <scope>NUCLEOTIDE SEQUENCE</scope>
    <source>
        <strain evidence="3">NRRL 2769</strain>
    </source>
</reference>
<feature type="chain" id="PRO_5040512496" description="Extracellular membrane protein CFEM domain-containing protein" evidence="2">
    <location>
        <begin position="21"/>
        <end position="173"/>
    </location>
</feature>
<proteinExistence type="predicted"/>
<name>A0A9P6MZ21_9FUNG</name>
<dbReference type="AlphaFoldDB" id="A0A9P6MZ21"/>